<evidence type="ECO:0000313" key="5">
    <source>
        <dbReference type="EMBL" id="OXE45654.1"/>
    </source>
</evidence>
<keyword evidence="2" id="KW-0547">Nucleotide-binding</keyword>
<dbReference type="AlphaFoldDB" id="A0A227KE93"/>
<feature type="domain" description="N-acetyltransferase" evidence="4">
    <location>
        <begin position="735"/>
        <end position="892"/>
    </location>
</feature>
<dbReference type="Pfam" id="PF13549">
    <property type="entry name" value="ATP-grasp_5"/>
    <property type="match status" value="1"/>
</dbReference>
<name>A0A227KE93_9BURK</name>
<keyword evidence="1" id="KW-0436">Ligase</keyword>
<evidence type="ECO:0000256" key="1">
    <source>
        <dbReference type="ARBA" id="ARBA00022598"/>
    </source>
</evidence>
<evidence type="ECO:0000256" key="3">
    <source>
        <dbReference type="ARBA" id="ARBA00022840"/>
    </source>
</evidence>
<evidence type="ECO:0000313" key="6">
    <source>
        <dbReference type="Proteomes" id="UP000214610"/>
    </source>
</evidence>
<dbReference type="SUPFAM" id="SSF56059">
    <property type="entry name" value="Glutathione synthetase ATP-binding domain-like"/>
    <property type="match status" value="1"/>
</dbReference>
<dbReference type="Gene3D" id="3.30.1490.20">
    <property type="entry name" value="ATP-grasp fold, A domain"/>
    <property type="match status" value="1"/>
</dbReference>
<dbReference type="RefSeq" id="WP_066594161.1">
    <property type="nucleotide sequence ID" value="NZ_CAJTBZ010000003.1"/>
</dbReference>
<dbReference type="CDD" id="cd04301">
    <property type="entry name" value="NAT_SF"/>
    <property type="match status" value="1"/>
</dbReference>
<dbReference type="InterPro" id="IPR003781">
    <property type="entry name" value="CoA-bd"/>
</dbReference>
<dbReference type="InterPro" id="IPR000182">
    <property type="entry name" value="GNAT_dom"/>
</dbReference>
<proteinExistence type="predicted"/>
<dbReference type="InterPro" id="IPR036291">
    <property type="entry name" value="NAD(P)-bd_dom_sf"/>
</dbReference>
<keyword evidence="6" id="KW-1185">Reference proteome</keyword>
<dbReference type="PANTHER" id="PTHR43334">
    <property type="entry name" value="ACETATE--COA LIGASE [ADP-FORMING]"/>
    <property type="match status" value="1"/>
</dbReference>
<dbReference type="Proteomes" id="UP000214610">
    <property type="component" value="Unassembled WGS sequence"/>
</dbReference>
<sequence>MDFRHYLNVLFNPKSIAVVGASEKAGSLGTTMWEHLTAGHGAANLFAINPKYKTLGSYKCYPTLSAVKQSLDLVVIVCPPEHYVKILTAALEEKVKAVLLCGGFPKTELTEDFYNKLDECKKAGMYIVGPQSLGYLYPPAALNVSFLPHMPMAGNIGLISQSPGLVHTIINIASSCKGGFSYVIDPGLEYSLTTADYIDLLAQDNQTQCIVLYVENFKDPRRMLSAIRLAAKNKPVILLKGGKSSLSGDIVINNNGRPQDHHDVIEKALKRSGALLLDSIYDLSYAIQAFSLRKAFFDGALYSIVNSKGLDTLVADTMGAYGIVPAVIPPEAAEVISTKFKVLFPFANPINVGVDASPKIISQILDFSLKQENCSGVLLAFVSNPLISPVEIAKAIAPIIKQASKPVITAWLGSHEIEPAIKYLLTNGILALEGIKNACLSVSLTEKFFNFRKSQSALSVPPQSLSDRNFAGARKIIQQAKKEDRNILYDEEAKRLLASIGFETTASLYAGSLGETIEASKALGFPVALKIRSDGILSKSDIGGVILGIRNEKELRNAYKALQTKAGENHIPEEDFAVTIQRTLSDAYARELKVGMRNTKQFGPVVYIGVGGLYGDLGFKEEFNFAPISKSDALQLLEAPSISKLLSAYKGFPEVNKELLCTALLRLSQAAVSIPALKSIEIDPLLVGPDSAIVLDAHAAIWDKPLRPSAKAEHLVFPTVLSKPAKKISGDFGELLLRQAQPADIEGFTNYITNLSESSMRLRFHGLSTTPEEIAARALTNDPDRSYTIILTEPSKTRPAVVGEATFSLLPNGKSAEFGISIADNYQRKGLSKFLMAALEEEALSRGLTELVGYVLKDNGGMSKMMQKRGYSQTEDETDPHINLFSLELPEEAAD</sequence>
<dbReference type="InterPro" id="IPR016102">
    <property type="entry name" value="Succinyl-CoA_synth-like"/>
</dbReference>
<dbReference type="InterPro" id="IPR013815">
    <property type="entry name" value="ATP_grasp_subdomain_1"/>
</dbReference>
<dbReference type="Pfam" id="PF13302">
    <property type="entry name" value="Acetyltransf_3"/>
    <property type="match status" value="1"/>
</dbReference>
<dbReference type="GeneID" id="78362120"/>
<dbReference type="EMBL" id="NHMP01000008">
    <property type="protein sequence ID" value="OXE45654.1"/>
    <property type="molecule type" value="Genomic_DNA"/>
</dbReference>
<dbReference type="Gene3D" id="3.30.470.20">
    <property type="entry name" value="ATP-grasp fold, B domain"/>
    <property type="match status" value="1"/>
</dbReference>
<dbReference type="PROSITE" id="PS51186">
    <property type="entry name" value="GNAT"/>
    <property type="match status" value="1"/>
</dbReference>
<comment type="caution">
    <text evidence="5">The sequence shown here is derived from an EMBL/GenBank/DDBJ whole genome shotgun (WGS) entry which is preliminary data.</text>
</comment>
<dbReference type="GO" id="GO:0005524">
    <property type="term" value="F:ATP binding"/>
    <property type="evidence" value="ECO:0007669"/>
    <property type="project" value="UniProtKB-KW"/>
</dbReference>
<organism evidence="5 6">
    <name type="scientific">Turicimonas muris</name>
    <dbReference type="NCBI Taxonomy" id="1796652"/>
    <lineage>
        <taxon>Bacteria</taxon>
        <taxon>Pseudomonadati</taxon>
        <taxon>Pseudomonadota</taxon>
        <taxon>Betaproteobacteria</taxon>
        <taxon>Burkholderiales</taxon>
        <taxon>Sutterellaceae</taxon>
        <taxon>Turicimonas</taxon>
    </lineage>
</organism>
<dbReference type="Gene3D" id="3.40.50.720">
    <property type="entry name" value="NAD(P)-binding Rossmann-like Domain"/>
    <property type="match status" value="1"/>
</dbReference>
<dbReference type="Pfam" id="PF13607">
    <property type="entry name" value="Succ_CoA_lig"/>
    <property type="match status" value="1"/>
</dbReference>
<dbReference type="Gene3D" id="3.40.50.261">
    <property type="entry name" value="Succinyl-CoA synthetase domains"/>
    <property type="match status" value="2"/>
</dbReference>
<dbReference type="PANTHER" id="PTHR43334:SF1">
    <property type="entry name" value="3-HYDROXYPROPIONATE--COA LIGASE [ADP-FORMING]"/>
    <property type="match status" value="1"/>
</dbReference>
<reference evidence="6" key="1">
    <citation type="submission" date="2017-05" db="EMBL/GenBank/DDBJ databases">
        <title>Improved OligoMM genomes.</title>
        <authorList>
            <person name="Garzetti D."/>
        </authorList>
    </citation>
    <scope>NUCLEOTIDE SEQUENCE [LARGE SCALE GENOMIC DNA]</scope>
    <source>
        <strain evidence="6">YL45</strain>
    </source>
</reference>
<dbReference type="GO" id="GO:0016874">
    <property type="term" value="F:ligase activity"/>
    <property type="evidence" value="ECO:0007669"/>
    <property type="project" value="UniProtKB-KW"/>
</dbReference>
<dbReference type="SUPFAM" id="SSF51735">
    <property type="entry name" value="NAD(P)-binding Rossmann-fold domains"/>
    <property type="match status" value="1"/>
</dbReference>
<dbReference type="InterPro" id="IPR032875">
    <property type="entry name" value="Succ_CoA_lig_flav_dom"/>
</dbReference>
<dbReference type="SMART" id="SM00881">
    <property type="entry name" value="CoA_binding"/>
    <property type="match status" value="1"/>
</dbReference>
<dbReference type="SUPFAM" id="SSF52210">
    <property type="entry name" value="Succinyl-CoA synthetase domains"/>
    <property type="match status" value="2"/>
</dbReference>
<evidence type="ECO:0000256" key="2">
    <source>
        <dbReference type="ARBA" id="ARBA00022741"/>
    </source>
</evidence>
<dbReference type="GO" id="GO:0016747">
    <property type="term" value="F:acyltransferase activity, transferring groups other than amino-acyl groups"/>
    <property type="evidence" value="ECO:0007669"/>
    <property type="project" value="InterPro"/>
</dbReference>
<dbReference type="InterPro" id="IPR051538">
    <property type="entry name" value="Acyl-CoA_Synth/Transferase"/>
</dbReference>
<protein>
    <recommendedName>
        <fullName evidence="4">N-acetyltransferase domain-containing protein</fullName>
    </recommendedName>
</protein>
<gene>
    <name evidence="5" type="ORF">ADH67_10925</name>
</gene>
<dbReference type="Gene3D" id="3.40.630.30">
    <property type="match status" value="1"/>
</dbReference>
<dbReference type="InterPro" id="IPR016181">
    <property type="entry name" value="Acyl_CoA_acyltransferase"/>
</dbReference>
<dbReference type="Pfam" id="PF13380">
    <property type="entry name" value="CoA_binding_2"/>
    <property type="match status" value="1"/>
</dbReference>
<accession>A0A227KE93</accession>
<dbReference type="SUPFAM" id="SSF55729">
    <property type="entry name" value="Acyl-CoA N-acyltransferases (Nat)"/>
    <property type="match status" value="1"/>
</dbReference>
<keyword evidence="3" id="KW-0067">ATP-binding</keyword>
<evidence type="ECO:0000259" key="4">
    <source>
        <dbReference type="PROSITE" id="PS51186"/>
    </source>
</evidence>